<dbReference type="PROSITE" id="PS50866">
    <property type="entry name" value="GOLD"/>
    <property type="match status" value="1"/>
</dbReference>
<name>A0A667YG94_9TELE</name>
<dbReference type="FunFam" id="2.60.120.680:FF:000004">
    <property type="entry name" value="FYVE and coiled-coil domain containing 1"/>
    <property type="match status" value="1"/>
</dbReference>
<dbReference type="GO" id="GO:0072383">
    <property type="term" value="P:plus-end-directed vesicle transport along microtubule"/>
    <property type="evidence" value="ECO:0007669"/>
    <property type="project" value="TreeGrafter"/>
</dbReference>
<dbReference type="PANTHER" id="PTHR46753">
    <property type="entry name" value="FYVE AND COILED-COIL DOMAIN-CONTAINING PROTEIN 1"/>
    <property type="match status" value="1"/>
</dbReference>
<dbReference type="Ensembl" id="ENSMMDT00005025995.1">
    <property type="protein sequence ID" value="ENSMMDP00005025458.1"/>
    <property type="gene ID" value="ENSMMDG00005012181.1"/>
</dbReference>
<evidence type="ECO:0000313" key="2">
    <source>
        <dbReference type="Ensembl" id="ENSMMDP00005025458.1"/>
    </source>
</evidence>
<dbReference type="GO" id="GO:0005776">
    <property type="term" value="C:autophagosome"/>
    <property type="evidence" value="ECO:0007669"/>
    <property type="project" value="TreeGrafter"/>
</dbReference>
<gene>
    <name evidence="2" type="primary">FYCO1</name>
    <name evidence="2" type="synonym">fyco1b</name>
</gene>
<reference evidence="2" key="1">
    <citation type="submission" date="2019-06" db="EMBL/GenBank/DDBJ databases">
        <authorList>
            <consortium name="Wellcome Sanger Institute Data Sharing"/>
        </authorList>
    </citation>
    <scope>NUCLEOTIDE SEQUENCE [LARGE SCALE GENOMIC DNA]</scope>
</reference>
<accession>A0A667YG94</accession>
<evidence type="ECO:0000259" key="1">
    <source>
        <dbReference type="PROSITE" id="PS50866"/>
    </source>
</evidence>
<keyword evidence="3" id="KW-1185">Reference proteome</keyword>
<feature type="domain" description="GOLD" evidence="1">
    <location>
        <begin position="1"/>
        <end position="132"/>
    </location>
</feature>
<dbReference type="GO" id="GO:0005764">
    <property type="term" value="C:lysosome"/>
    <property type="evidence" value="ECO:0007669"/>
    <property type="project" value="TreeGrafter"/>
</dbReference>
<dbReference type="Proteomes" id="UP000472263">
    <property type="component" value="Chromosome 17"/>
</dbReference>
<dbReference type="Gene3D" id="2.60.120.680">
    <property type="entry name" value="GOLD domain"/>
    <property type="match status" value="1"/>
</dbReference>
<proteinExistence type="predicted"/>
<dbReference type="GO" id="GO:0005770">
    <property type="term" value="C:late endosome"/>
    <property type="evidence" value="ECO:0007669"/>
    <property type="project" value="TreeGrafter"/>
</dbReference>
<dbReference type="SUPFAM" id="SSF101576">
    <property type="entry name" value="Supernatant protein factor (SPF), C-terminal domain"/>
    <property type="match status" value="1"/>
</dbReference>
<protein>
    <submittedName>
        <fullName evidence="2">FYVE and coiled-coil domain autophagy adaptor 1</fullName>
    </submittedName>
</protein>
<sequence>SPCEQDSFLLRKLLSVRFTVDDISGFGDSSRELFIKSSCYSTIPITIGSPGPTVTWVFTSEPKSISFSVVYRENTDTPLEQAKVLIPLTRCNSHKETIQGELKVRNPGEYTLIFDNSFSRFISKKVLYRLSVEKPVVYDGSDCL</sequence>
<dbReference type="GeneTree" id="ENSGT00940000154044"/>
<dbReference type="InterPro" id="IPR009038">
    <property type="entry name" value="GOLD_dom"/>
</dbReference>
<dbReference type="PANTHER" id="PTHR46753:SF2">
    <property type="entry name" value="FYVE AND COILED-COIL DOMAIN-CONTAINING PROTEIN 1"/>
    <property type="match status" value="1"/>
</dbReference>
<dbReference type="AlphaFoldDB" id="A0A667YG94"/>
<dbReference type="GO" id="GO:1901098">
    <property type="term" value="P:positive regulation of autophagosome maturation"/>
    <property type="evidence" value="ECO:0007669"/>
    <property type="project" value="TreeGrafter"/>
</dbReference>
<organism evidence="2 3">
    <name type="scientific">Myripristis murdjan</name>
    <name type="common">pinecone soldierfish</name>
    <dbReference type="NCBI Taxonomy" id="586833"/>
    <lineage>
        <taxon>Eukaryota</taxon>
        <taxon>Metazoa</taxon>
        <taxon>Chordata</taxon>
        <taxon>Craniata</taxon>
        <taxon>Vertebrata</taxon>
        <taxon>Euteleostomi</taxon>
        <taxon>Actinopterygii</taxon>
        <taxon>Neopterygii</taxon>
        <taxon>Teleostei</taxon>
        <taxon>Neoteleostei</taxon>
        <taxon>Acanthomorphata</taxon>
        <taxon>Holocentriformes</taxon>
        <taxon>Holocentridae</taxon>
        <taxon>Myripristis</taxon>
    </lineage>
</organism>
<evidence type="ECO:0000313" key="3">
    <source>
        <dbReference type="Proteomes" id="UP000472263"/>
    </source>
</evidence>
<reference evidence="2" key="2">
    <citation type="submission" date="2025-08" db="UniProtKB">
        <authorList>
            <consortium name="Ensembl"/>
        </authorList>
    </citation>
    <scope>IDENTIFICATION</scope>
</reference>
<dbReference type="InterPro" id="IPR036598">
    <property type="entry name" value="GOLD_dom_sf"/>
</dbReference>
<reference evidence="2" key="3">
    <citation type="submission" date="2025-09" db="UniProtKB">
        <authorList>
            <consortium name="Ensembl"/>
        </authorList>
    </citation>
    <scope>IDENTIFICATION</scope>
</reference>